<evidence type="ECO:0000313" key="2">
    <source>
        <dbReference type="EMBL" id="RYQ36320.1"/>
    </source>
</evidence>
<name>A0A4Q5AT34_9BIFI</name>
<feature type="region of interest" description="Disordered" evidence="1">
    <location>
        <begin position="86"/>
        <end position="113"/>
    </location>
</feature>
<evidence type="ECO:0000313" key="3">
    <source>
        <dbReference type="Proteomes" id="UP000292382"/>
    </source>
</evidence>
<dbReference type="AlphaFoldDB" id="A0A4Q5AT34"/>
<sequence length="227" mass="25370">MNQTRETLITEQADLQAKVPALRAARDDARKGHDQFVAIFEATMIQNTPAGREQWASYEDLAARLMDTNKALTDTLDRLAEIHAQLTEADASEDDSRGTDDDTDTDGRADATEGHNFSDIVLNLLRADVTEDDENEQGVPLPQSHDYQLQCEASLDGTKCERRRIMRMIQGQAAQWEGIAADEFHKAMRGLKDGDGLGGHMTVHNVLTMCIHDLYRLADQLDTEEEQ</sequence>
<dbReference type="Proteomes" id="UP000292382">
    <property type="component" value="Unassembled WGS sequence"/>
</dbReference>
<proteinExistence type="predicted"/>
<organism evidence="2 3">
    <name type="scientific">Bifidobacterium pseudolongum subsp. globosum</name>
    <dbReference type="NCBI Taxonomy" id="1690"/>
    <lineage>
        <taxon>Bacteria</taxon>
        <taxon>Bacillati</taxon>
        <taxon>Actinomycetota</taxon>
        <taxon>Actinomycetes</taxon>
        <taxon>Bifidobacteriales</taxon>
        <taxon>Bifidobacteriaceae</taxon>
        <taxon>Bifidobacterium</taxon>
    </lineage>
</organism>
<evidence type="ECO:0000256" key="1">
    <source>
        <dbReference type="SAM" id="MobiDB-lite"/>
    </source>
</evidence>
<reference evidence="2 3" key="1">
    <citation type="submission" date="2018-12" db="EMBL/GenBank/DDBJ databases">
        <title>Unveiling genomic diversity among members of the Bifidobacterium pseudolongum species, a widely distributed gut commensal of the animal kingdom.</title>
        <authorList>
            <person name="Lugli G.A."/>
            <person name="Duranti S."/>
            <person name="Albert K."/>
            <person name="Mancabelli L."/>
            <person name="Napoli S."/>
            <person name="Viappiani A."/>
            <person name="Anzalone R."/>
            <person name="Longhi G."/>
            <person name="Milani C."/>
            <person name="Turroni F."/>
            <person name="Alessandri G."/>
            <person name="Sela D.A."/>
            <person name="Van Sinderen D."/>
            <person name="Ventura M."/>
        </authorList>
    </citation>
    <scope>NUCLEOTIDE SEQUENCE [LARGE SCALE GENOMIC DNA]</scope>
    <source>
        <strain evidence="2 3">2003B</strain>
    </source>
</reference>
<dbReference type="RefSeq" id="WP_129966954.1">
    <property type="nucleotide sequence ID" value="NZ_RYUW01000013.1"/>
</dbReference>
<feature type="compositionally biased region" description="Basic and acidic residues" evidence="1">
    <location>
        <begin position="94"/>
        <end position="113"/>
    </location>
</feature>
<dbReference type="EMBL" id="RYUW01000013">
    <property type="protein sequence ID" value="RYQ36320.1"/>
    <property type="molecule type" value="Genomic_DNA"/>
</dbReference>
<accession>A0A4Q5AT34</accession>
<gene>
    <name evidence="2" type="ORF">PG2003B_1157</name>
</gene>
<protein>
    <submittedName>
        <fullName evidence="2">Uncharacterized protein</fullName>
    </submittedName>
</protein>
<comment type="caution">
    <text evidence="2">The sequence shown here is derived from an EMBL/GenBank/DDBJ whole genome shotgun (WGS) entry which is preliminary data.</text>
</comment>